<feature type="signal peptide" evidence="2">
    <location>
        <begin position="1"/>
        <end position="19"/>
    </location>
</feature>
<reference evidence="3" key="1">
    <citation type="submission" date="2015-01" db="EMBL/GenBank/DDBJ databases">
        <title>The Genome Sequence of Cryptococcus gattii CA1280.</title>
        <authorList>
            <consortium name="The Broad Institute Genomics Platform"/>
            <person name="Cuomo C."/>
            <person name="Litvintseva A."/>
            <person name="Chen Y."/>
            <person name="Heitman J."/>
            <person name="Sun S."/>
            <person name="Springer D."/>
            <person name="Dromer F."/>
            <person name="Young S."/>
            <person name="Zeng Q."/>
            <person name="Gargeya S."/>
            <person name="Abouelleil A."/>
            <person name="Alvarado L."/>
            <person name="Chapman S.B."/>
            <person name="Gainer-Dewar J."/>
            <person name="Goldberg J."/>
            <person name="Griggs A."/>
            <person name="Gujja S."/>
            <person name="Hansen M."/>
            <person name="Howarth C."/>
            <person name="Imamovic A."/>
            <person name="Larimer J."/>
            <person name="Murphy C."/>
            <person name="Naylor J."/>
            <person name="Pearson M."/>
            <person name="Priest M."/>
            <person name="Roberts A."/>
            <person name="Saif S."/>
            <person name="Shea T."/>
            <person name="Sykes S."/>
            <person name="Wortman J."/>
            <person name="Nusbaum C."/>
            <person name="Birren B."/>
        </authorList>
    </citation>
    <scope>NUCLEOTIDE SEQUENCE [LARGE SCALE GENOMIC DNA]</scope>
    <source>
        <strain evidence="3">CA1280</strain>
    </source>
</reference>
<dbReference type="AlphaFoldDB" id="A0A0D0VB08"/>
<sequence length="618" mass="66884">MLSLNSLIALLLSAHMVTAHNLDFRHRNRHARRALKRQQQSAAGHWSTYETSTWISDNPSATAQIAYETVYVTETVWEDGPSPTTPQILTESSSTQSTSGSGSTLTGEVGVVNLVATDRITSSAAPSTSNSVVTPAPSSIEVAIGTSSNIAAFSTATAITVFLDSSDLKTELDGLGFTISIGETISIGFGGGSSPTTTSSAPASTLTASGDKKVFAHFMVGIVSTYAISDWESDMQLAKSKGIDGFALNIGVDWYSQEQLDLAYQAGASVGFGLFISFDFNWYTVANVSGVAEMLKRYKDQSAQFRVDNKPFVSTFIGDGFDWNSVATEVGEELYAVPFWQPSADNANNAGLSGLFSWDAWPGQLDNVPVNTTMSDTRDIEYLGYTEAVGKTYMAPVSSWFSTHFGAEVSYSKNWVFKSETLWKDRWDEILQLGSRLDFIEIVTWNDYGESHYIGPYNTPHTDDSSSAWAAGLDHTAMLDFAVPYIKAFKAGETAPVIEEEMLVYWYRPHLKSASCDSTDNCGSKPTGWDFLGDTVFVAAMTKSGGTVKVTSGNNQAVVQRLDAGVQIIEVPMGVGEQTFEFVTIQGGYGKTTSNVTISAECWNGIYNFNYHSGSITC</sequence>
<dbReference type="Gene3D" id="3.20.20.80">
    <property type="entry name" value="Glycosidases"/>
    <property type="match status" value="1"/>
</dbReference>
<dbReference type="CDD" id="cd11577">
    <property type="entry name" value="GH71"/>
    <property type="match status" value="1"/>
</dbReference>
<evidence type="ECO:0000313" key="3">
    <source>
        <dbReference type="EMBL" id="KIR44761.1"/>
    </source>
</evidence>
<accession>A0A0D0VB08</accession>
<protein>
    <submittedName>
        <fullName evidence="3">Mutanase</fullName>
    </submittedName>
</protein>
<dbReference type="Pfam" id="PF03659">
    <property type="entry name" value="Glyco_hydro_71"/>
    <property type="match status" value="1"/>
</dbReference>
<keyword evidence="2" id="KW-0732">Signal</keyword>
<dbReference type="InterPro" id="IPR005197">
    <property type="entry name" value="Glyco_hydro_71"/>
</dbReference>
<evidence type="ECO:0000256" key="2">
    <source>
        <dbReference type="SAM" id="SignalP"/>
    </source>
</evidence>
<feature type="chain" id="PRO_5002239396" evidence="2">
    <location>
        <begin position="20"/>
        <end position="618"/>
    </location>
</feature>
<dbReference type="HOGENOM" id="CLU_442115_0_0_1"/>
<evidence type="ECO:0000256" key="1">
    <source>
        <dbReference type="SAM" id="MobiDB-lite"/>
    </source>
</evidence>
<feature type="compositionally biased region" description="Low complexity" evidence="1">
    <location>
        <begin position="89"/>
        <end position="105"/>
    </location>
</feature>
<organism evidence="3">
    <name type="scientific">Cryptococcus bacillisporus CA1280</name>
    <dbReference type="NCBI Taxonomy" id="1296109"/>
    <lineage>
        <taxon>Eukaryota</taxon>
        <taxon>Fungi</taxon>
        <taxon>Dikarya</taxon>
        <taxon>Basidiomycota</taxon>
        <taxon>Agaricomycotina</taxon>
        <taxon>Tremellomycetes</taxon>
        <taxon>Tremellales</taxon>
        <taxon>Cryptococcaceae</taxon>
        <taxon>Cryptococcus</taxon>
        <taxon>Cryptococcus gattii species complex</taxon>
    </lineage>
</organism>
<proteinExistence type="predicted"/>
<gene>
    <name evidence="3" type="ORF">I312_05929</name>
</gene>
<name>A0A0D0VB08_CRYGA</name>
<dbReference type="OrthoDB" id="3257981at2759"/>
<feature type="region of interest" description="Disordered" evidence="1">
    <location>
        <begin position="78"/>
        <end position="105"/>
    </location>
</feature>
<dbReference type="EMBL" id="KN847994">
    <property type="protein sequence ID" value="KIR44761.1"/>
    <property type="molecule type" value="Genomic_DNA"/>
</dbReference>
<dbReference type="GO" id="GO:0051118">
    <property type="term" value="F:glucan endo-1,3-alpha-glucosidase activity"/>
    <property type="evidence" value="ECO:0007669"/>
    <property type="project" value="InterPro"/>
</dbReference>